<proteinExistence type="predicted"/>
<sequence>MIAVVQRICLKHGLSGRMLSGIDKFKSKAGYGKWSSIEVLAARSPEEYEECIVTSRWDLTSEQFDQVCSDWYGAVISELPPSGIVRYECSCCDIWMKRENELSLLEMYASDGNRKEVRL</sequence>
<protein>
    <submittedName>
        <fullName evidence="1">Uncharacterized protein</fullName>
    </submittedName>
</protein>
<dbReference type="RefSeq" id="WP_190929832.1">
    <property type="nucleotide sequence ID" value="NZ_JACXJA010000027.1"/>
</dbReference>
<reference evidence="1" key="1">
    <citation type="submission" date="2020-09" db="EMBL/GenBank/DDBJ databases">
        <title>A novel bacterium of genus Paenibacillus, isolated from South China Sea.</title>
        <authorList>
            <person name="Huang H."/>
            <person name="Mo K."/>
            <person name="Hu Y."/>
        </authorList>
    </citation>
    <scope>NUCLEOTIDE SEQUENCE</scope>
    <source>
        <strain evidence="1">IB182363</strain>
    </source>
</reference>
<dbReference type="AlphaFoldDB" id="A0A927CA23"/>
<evidence type="ECO:0000313" key="2">
    <source>
        <dbReference type="Proteomes" id="UP000639396"/>
    </source>
</evidence>
<name>A0A927CA23_9BACL</name>
<keyword evidence="2" id="KW-1185">Reference proteome</keyword>
<evidence type="ECO:0000313" key="1">
    <source>
        <dbReference type="EMBL" id="MBD2864209.1"/>
    </source>
</evidence>
<accession>A0A927CA23</accession>
<dbReference type="Proteomes" id="UP000639396">
    <property type="component" value="Unassembled WGS sequence"/>
</dbReference>
<organism evidence="1 2">
    <name type="scientific">Paenibacillus oceani</name>
    <dbReference type="NCBI Taxonomy" id="2772510"/>
    <lineage>
        <taxon>Bacteria</taxon>
        <taxon>Bacillati</taxon>
        <taxon>Bacillota</taxon>
        <taxon>Bacilli</taxon>
        <taxon>Bacillales</taxon>
        <taxon>Paenibacillaceae</taxon>
        <taxon>Paenibacillus</taxon>
    </lineage>
</organism>
<dbReference type="EMBL" id="JACXJA010000027">
    <property type="protein sequence ID" value="MBD2864209.1"/>
    <property type="molecule type" value="Genomic_DNA"/>
</dbReference>
<comment type="caution">
    <text evidence="1">The sequence shown here is derived from an EMBL/GenBank/DDBJ whole genome shotgun (WGS) entry which is preliminary data.</text>
</comment>
<gene>
    <name evidence="1" type="ORF">IDH45_19685</name>
</gene>